<keyword evidence="2" id="KW-1185">Reference proteome</keyword>
<gene>
    <name evidence="1" type="ORF">HMPREF3293_01650</name>
</gene>
<name>A0A136Q423_9FIRM</name>
<proteinExistence type="predicted"/>
<dbReference type="AlphaFoldDB" id="A0A136Q423"/>
<evidence type="ECO:0000313" key="2">
    <source>
        <dbReference type="Proteomes" id="UP000070366"/>
    </source>
</evidence>
<dbReference type="EMBL" id="LSZW01000061">
    <property type="protein sequence ID" value="KXK65438.1"/>
    <property type="molecule type" value="Genomic_DNA"/>
</dbReference>
<dbReference type="Proteomes" id="UP000070366">
    <property type="component" value="Unassembled WGS sequence"/>
</dbReference>
<accession>A0A136Q423</accession>
<sequence length="58" mass="6604">MLQRTETITPIVFSMMGDMQKQFMALLSSLMAKYPSRRPNSANQALGWLNAAKSTFEY</sequence>
<evidence type="ECO:0000313" key="1">
    <source>
        <dbReference type="EMBL" id="KXK65438.1"/>
    </source>
</evidence>
<protein>
    <submittedName>
        <fullName evidence="1">Uncharacterized protein</fullName>
    </submittedName>
</protein>
<dbReference type="STRING" id="626937.HMPREF3293_01650"/>
<comment type="caution">
    <text evidence="1">The sequence shown here is derived from an EMBL/GenBank/DDBJ whole genome shotgun (WGS) entry which is preliminary data.</text>
</comment>
<organism evidence="1 2">
    <name type="scientific">Christensenella minuta</name>
    <dbReference type="NCBI Taxonomy" id="626937"/>
    <lineage>
        <taxon>Bacteria</taxon>
        <taxon>Bacillati</taxon>
        <taxon>Bacillota</taxon>
        <taxon>Clostridia</taxon>
        <taxon>Christensenellales</taxon>
        <taxon>Christensenellaceae</taxon>
        <taxon>Christensenella</taxon>
    </lineage>
</organism>
<reference evidence="1 2" key="1">
    <citation type="submission" date="2016-02" db="EMBL/GenBank/DDBJ databases">
        <authorList>
            <person name="Wen L."/>
            <person name="He K."/>
            <person name="Yang H."/>
        </authorList>
    </citation>
    <scope>NUCLEOTIDE SEQUENCE [LARGE SCALE GENOMIC DNA]</scope>
    <source>
        <strain evidence="1 2">DSM 22607</strain>
    </source>
</reference>